<reference evidence="4 5" key="1">
    <citation type="submission" date="2019-12" db="EMBL/GenBank/DDBJ databases">
        <authorList>
            <person name="Floudas D."/>
            <person name="Bentzer J."/>
            <person name="Ahren D."/>
            <person name="Johansson T."/>
            <person name="Persson P."/>
            <person name="Tunlid A."/>
        </authorList>
    </citation>
    <scope>NUCLEOTIDE SEQUENCE [LARGE SCALE GENOMIC DNA]</scope>
    <source>
        <strain evidence="4 5">CBS 102.39</strain>
    </source>
</reference>
<dbReference type="AlphaFoldDB" id="A0A8H4VJ47"/>
<gene>
    <name evidence="4" type="ORF">D9613_004204</name>
</gene>
<protein>
    <recommendedName>
        <fullName evidence="3">Protein CPL1-like domain-containing protein</fullName>
    </recommendedName>
</protein>
<dbReference type="Pfam" id="PF21671">
    <property type="entry name" value="CPL1-like"/>
    <property type="match status" value="1"/>
</dbReference>
<feature type="compositionally biased region" description="Basic and acidic residues" evidence="1">
    <location>
        <begin position="166"/>
        <end position="176"/>
    </location>
</feature>
<dbReference type="Proteomes" id="UP000521872">
    <property type="component" value="Unassembled WGS sequence"/>
</dbReference>
<feature type="domain" description="Protein CPL1-like" evidence="3">
    <location>
        <begin position="238"/>
        <end position="296"/>
    </location>
</feature>
<sequence>MAFLHCRSLIVLVLAIASIAQAASPSPTVVSHARRSVSIHDKVFQRRHNGNDGREGQVYGGNNPGNFNGDGHSQSKGEGKDENKNGPGRVTEQGRQGNNPVGKKDSNPPGKEHDQDGKDKGKKGVEEKPGHGTKAPGNEHSQGSKDKGKKDVDGKSGYGTKTQKNYVDDDDKHSNDKMPTPSQRPKPKNIQRRNFDSMSPSKIATAICPGSLSGCPVAEAGSLSSLPTTYNSWMQIGFECVDLNADLRACGGCPSLDIKHDCAAIPGAHDVACITGTCVVDSCIAGYTFNSTTSTCTRN</sequence>
<proteinExistence type="predicted"/>
<evidence type="ECO:0000313" key="5">
    <source>
        <dbReference type="Proteomes" id="UP000521872"/>
    </source>
</evidence>
<feature type="compositionally biased region" description="Basic and acidic residues" evidence="1">
    <location>
        <begin position="102"/>
        <end position="130"/>
    </location>
</feature>
<feature type="compositionally biased region" description="Basic and acidic residues" evidence="1">
    <location>
        <begin position="73"/>
        <end position="84"/>
    </location>
</feature>
<evidence type="ECO:0000259" key="3">
    <source>
        <dbReference type="Pfam" id="PF21671"/>
    </source>
</evidence>
<comment type="caution">
    <text evidence="4">The sequence shown here is derived from an EMBL/GenBank/DDBJ whole genome shotgun (WGS) entry which is preliminary data.</text>
</comment>
<organism evidence="4 5">
    <name type="scientific">Agrocybe pediades</name>
    <dbReference type="NCBI Taxonomy" id="84607"/>
    <lineage>
        <taxon>Eukaryota</taxon>
        <taxon>Fungi</taxon>
        <taxon>Dikarya</taxon>
        <taxon>Basidiomycota</taxon>
        <taxon>Agaricomycotina</taxon>
        <taxon>Agaricomycetes</taxon>
        <taxon>Agaricomycetidae</taxon>
        <taxon>Agaricales</taxon>
        <taxon>Agaricineae</taxon>
        <taxon>Strophariaceae</taxon>
        <taxon>Agrocybe</taxon>
    </lineage>
</organism>
<keyword evidence="2" id="KW-0732">Signal</keyword>
<dbReference type="EMBL" id="JAACJL010000057">
    <property type="protein sequence ID" value="KAF4611698.1"/>
    <property type="molecule type" value="Genomic_DNA"/>
</dbReference>
<dbReference type="InterPro" id="IPR038955">
    <property type="entry name" value="PriA/CPL1_fungi"/>
</dbReference>
<dbReference type="PANTHER" id="PTHR35192:SF2">
    <property type="entry name" value="APPLE DOMAIN-CONTAINING PROTEIN"/>
    <property type="match status" value="1"/>
</dbReference>
<evidence type="ECO:0000313" key="4">
    <source>
        <dbReference type="EMBL" id="KAF4611698.1"/>
    </source>
</evidence>
<dbReference type="InterPro" id="IPR048661">
    <property type="entry name" value="CPL1-like"/>
</dbReference>
<accession>A0A8H4VJ47</accession>
<feature type="compositionally biased region" description="Basic and acidic residues" evidence="1">
    <location>
        <begin position="142"/>
        <end position="154"/>
    </location>
</feature>
<feature type="chain" id="PRO_5034673414" description="Protein CPL1-like domain-containing protein" evidence="2">
    <location>
        <begin position="23"/>
        <end position="299"/>
    </location>
</feature>
<name>A0A8H4VJ47_9AGAR</name>
<evidence type="ECO:0000256" key="2">
    <source>
        <dbReference type="SAM" id="SignalP"/>
    </source>
</evidence>
<feature type="compositionally biased region" description="Basic and acidic residues" evidence="1">
    <location>
        <begin position="40"/>
        <end position="55"/>
    </location>
</feature>
<evidence type="ECO:0000256" key="1">
    <source>
        <dbReference type="SAM" id="MobiDB-lite"/>
    </source>
</evidence>
<dbReference type="PANTHER" id="PTHR35192">
    <property type="entry name" value="PROTEIN, PUTATIVE-RELATED"/>
    <property type="match status" value="1"/>
</dbReference>
<feature type="signal peptide" evidence="2">
    <location>
        <begin position="1"/>
        <end position="22"/>
    </location>
</feature>
<keyword evidence="5" id="KW-1185">Reference proteome</keyword>
<feature type="region of interest" description="Disordered" evidence="1">
    <location>
        <begin position="40"/>
        <end position="195"/>
    </location>
</feature>